<dbReference type="InterPro" id="IPR013879">
    <property type="entry name" value="DUF1761"/>
</dbReference>
<reference key="1">
    <citation type="journal article" date="2011" name="Mol. Biol. Evol.">
        <title>Unity in variety -- the pan-genome of the Chlamydiae.</title>
        <authorList>
            <person name="Collingro A."/>
            <person name="Tischler P."/>
            <person name="Weinmaier T."/>
            <person name="Penz T."/>
            <person name="Heinz E."/>
            <person name="Brunham R.C."/>
            <person name="Read T.D."/>
            <person name="Bavoil P.M."/>
            <person name="Sachse K."/>
            <person name="Kahane S."/>
            <person name="Friedman M.G."/>
            <person name="Rattei T."/>
            <person name="Myers G.S.A."/>
            <person name="Horn M."/>
        </authorList>
    </citation>
    <scope>NUCLEOTIDE SEQUENCE</scope>
    <source>
        <strain>UV7</strain>
    </source>
</reference>
<dbReference type="STRING" id="765952.PUV_25930"/>
<dbReference type="EMBL" id="FR872580">
    <property type="protein sequence ID" value="CCB87543.1"/>
    <property type="molecule type" value="Genomic_DNA"/>
</dbReference>
<dbReference type="RefSeq" id="WP_013925651.1">
    <property type="nucleotide sequence ID" value="NC_015702.1"/>
</dbReference>
<gene>
    <name evidence="2" type="ordered locus">PUV_25930</name>
</gene>
<dbReference type="Proteomes" id="UP000000495">
    <property type="component" value="Chromosome"/>
</dbReference>
<feature type="transmembrane region" description="Helical" evidence="1">
    <location>
        <begin position="52"/>
        <end position="74"/>
    </location>
</feature>
<feature type="transmembrane region" description="Helical" evidence="1">
    <location>
        <begin position="112"/>
        <end position="134"/>
    </location>
</feature>
<name>F8L2L7_PARAV</name>
<feature type="transmembrane region" description="Helical" evidence="1">
    <location>
        <begin position="80"/>
        <end position="100"/>
    </location>
</feature>
<protein>
    <recommendedName>
        <fullName evidence="4">DUF1761 domain-containing protein</fullName>
    </recommendedName>
</protein>
<keyword evidence="1" id="KW-0472">Membrane</keyword>
<keyword evidence="3" id="KW-1185">Reference proteome</keyword>
<evidence type="ECO:0000313" key="3">
    <source>
        <dbReference type="Proteomes" id="UP000000495"/>
    </source>
</evidence>
<dbReference type="KEGG" id="puv:PUV_25930"/>
<feature type="transmembrane region" description="Helical" evidence="1">
    <location>
        <begin position="12"/>
        <end position="32"/>
    </location>
</feature>
<evidence type="ECO:0000256" key="1">
    <source>
        <dbReference type="SAM" id="Phobius"/>
    </source>
</evidence>
<dbReference type="Pfam" id="PF08570">
    <property type="entry name" value="DUF1761"/>
    <property type="match status" value="1"/>
</dbReference>
<sequence>MIPLSPVHFVPIFVTSCIYLALGTLWYSPWLFGPTWLKEMQLTREQLRSPWLGSLAAFFMALLMSYALSQFIILTNSYTLAQGACLGLWIGLGFIVPTLFSNVIWEKKSLKIYLIHVSLVLLFLMISGSILSFWR</sequence>
<dbReference type="HOGENOM" id="CLU_136269_1_0_0"/>
<keyword evidence="1" id="KW-0812">Transmembrane</keyword>
<reference evidence="2 3" key="2">
    <citation type="journal article" date="2011" name="Mol. Biol. Evol.">
        <title>Unity in variety--the pan-genome of the Chlamydiae.</title>
        <authorList>
            <person name="Collingro A."/>
            <person name="Tischler P."/>
            <person name="Weinmaier T."/>
            <person name="Penz T."/>
            <person name="Heinz E."/>
            <person name="Brunham R.C."/>
            <person name="Read T.D."/>
            <person name="Bavoil P.M."/>
            <person name="Sachse K."/>
            <person name="Kahane S."/>
            <person name="Friedman M.G."/>
            <person name="Rattei T."/>
            <person name="Myers G.S."/>
            <person name="Horn M."/>
        </authorList>
    </citation>
    <scope>NUCLEOTIDE SEQUENCE [LARGE SCALE GENOMIC DNA]</scope>
    <source>
        <strain evidence="3">UV7</strain>
    </source>
</reference>
<evidence type="ECO:0008006" key="4">
    <source>
        <dbReference type="Google" id="ProtNLM"/>
    </source>
</evidence>
<accession>F8L2L7</accession>
<organism evidence="2 3">
    <name type="scientific">Parachlamydia acanthamoebae (strain UV7)</name>
    <dbReference type="NCBI Taxonomy" id="765952"/>
    <lineage>
        <taxon>Bacteria</taxon>
        <taxon>Pseudomonadati</taxon>
        <taxon>Chlamydiota</taxon>
        <taxon>Chlamydiia</taxon>
        <taxon>Parachlamydiales</taxon>
        <taxon>Parachlamydiaceae</taxon>
        <taxon>Parachlamydia</taxon>
    </lineage>
</organism>
<evidence type="ECO:0000313" key="2">
    <source>
        <dbReference type="EMBL" id="CCB87543.1"/>
    </source>
</evidence>
<dbReference type="AlphaFoldDB" id="F8L2L7"/>
<dbReference type="eggNOG" id="ENOG50314H5">
    <property type="taxonomic scope" value="Bacteria"/>
</dbReference>
<keyword evidence="1" id="KW-1133">Transmembrane helix</keyword>
<proteinExistence type="predicted"/>